<dbReference type="Gene3D" id="2.60.120.10">
    <property type="entry name" value="Jelly Rolls"/>
    <property type="match status" value="2"/>
</dbReference>
<dbReference type="Pfam" id="PF05726">
    <property type="entry name" value="Pirin_C"/>
    <property type="match status" value="1"/>
</dbReference>
<dbReference type="InterPro" id="IPR011051">
    <property type="entry name" value="RmlC_Cupin_sf"/>
</dbReference>
<dbReference type="EMBL" id="JADGIZ020000096">
    <property type="protein sequence ID" value="KAL2911611.1"/>
    <property type="molecule type" value="Genomic_DNA"/>
</dbReference>
<dbReference type="InterPro" id="IPR012093">
    <property type="entry name" value="Pirin"/>
</dbReference>
<dbReference type="PIRSF" id="PIRSF006232">
    <property type="entry name" value="Pirin"/>
    <property type="match status" value="1"/>
</dbReference>
<feature type="domain" description="Pirin C-terminal" evidence="4">
    <location>
        <begin position="177"/>
        <end position="279"/>
    </location>
</feature>
<comment type="caution">
    <text evidence="5">The sequence shown here is derived from an EMBL/GenBank/DDBJ whole genome shotgun (WGS) entry which is preliminary data.</text>
</comment>
<evidence type="ECO:0000259" key="3">
    <source>
        <dbReference type="Pfam" id="PF02678"/>
    </source>
</evidence>
<dbReference type="Proteomes" id="UP001527925">
    <property type="component" value="Unassembled WGS sequence"/>
</dbReference>
<evidence type="ECO:0000256" key="2">
    <source>
        <dbReference type="RuleBase" id="RU003457"/>
    </source>
</evidence>
<keyword evidence="6" id="KW-1185">Reference proteome</keyword>
<dbReference type="PANTHER" id="PTHR13903:SF8">
    <property type="entry name" value="PIRIN"/>
    <property type="match status" value="1"/>
</dbReference>
<name>A0ABR4MWK8_9FUNG</name>
<reference evidence="5 6" key="1">
    <citation type="submission" date="2023-09" db="EMBL/GenBank/DDBJ databases">
        <title>Pangenome analysis of Batrachochytrium dendrobatidis and related Chytrids.</title>
        <authorList>
            <person name="Yacoub M.N."/>
            <person name="Stajich J.E."/>
            <person name="James T.Y."/>
        </authorList>
    </citation>
    <scope>NUCLEOTIDE SEQUENCE [LARGE SCALE GENOMIC DNA]</scope>
    <source>
        <strain evidence="5 6">JEL0888</strain>
    </source>
</reference>
<accession>A0ABR4MWK8</accession>
<organism evidence="5 6">
    <name type="scientific">Polyrhizophydium stewartii</name>
    <dbReference type="NCBI Taxonomy" id="2732419"/>
    <lineage>
        <taxon>Eukaryota</taxon>
        <taxon>Fungi</taxon>
        <taxon>Fungi incertae sedis</taxon>
        <taxon>Chytridiomycota</taxon>
        <taxon>Chytridiomycota incertae sedis</taxon>
        <taxon>Chytridiomycetes</taxon>
        <taxon>Rhizophydiales</taxon>
        <taxon>Rhizophydiales incertae sedis</taxon>
        <taxon>Polyrhizophydium</taxon>
    </lineage>
</organism>
<protein>
    <submittedName>
        <fullName evidence="5">RNA pol II transcription cofactor</fullName>
    </submittedName>
</protein>
<sequence length="295" mass="32355">MSAAVTKALKRVVKTVLSIEQSEGQGARVRRSIGTYNLRNLDPFLMLDEFKVGGRAGFPDHPHRGFETVTYMLDGTFEHEDFEGHRGKIGPGDLQWMTAGKGIVHAEMPLGSTVATGLQLWVNLPSSAKMMPPRYQELPKEQVPDAKSDDGKVTVKVIAGSSYGVEAKVHTVTPIYYLDISMQPNATFDQEIPAGYTAFAYTLAGNAAFGSQPSEPHCTLVFSKEGDHIQATTAEGSARFVIIAGEPIGERIVQHGPFVMNTELEIRQAIMDYQLGRNGFEKAPVWESEIGKRAW</sequence>
<gene>
    <name evidence="5" type="primary">PRN1_2</name>
    <name evidence="5" type="ORF">HK105_208912</name>
</gene>
<evidence type="ECO:0000259" key="4">
    <source>
        <dbReference type="Pfam" id="PF05726"/>
    </source>
</evidence>
<evidence type="ECO:0000313" key="5">
    <source>
        <dbReference type="EMBL" id="KAL2911611.1"/>
    </source>
</evidence>
<dbReference type="Pfam" id="PF02678">
    <property type="entry name" value="Pirin"/>
    <property type="match status" value="1"/>
</dbReference>
<dbReference type="CDD" id="cd02247">
    <property type="entry name" value="cupin_pirin_C"/>
    <property type="match status" value="1"/>
</dbReference>
<dbReference type="SUPFAM" id="SSF51182">
    <property type="entry name" value="RmlC-like cupins"/>
    <property type="match status" value="1"/>
</dbReference>
<evidence type="ECO:0000256" key="1">
    <source>
        <dbReference type="ARBA" id="ARBA00008416"/>
    </source>
</evidence>
<dbReference type="InterPro" id="IPR014710">
    <property type="entry name" value="RmlC-like_jellyroll"/>
</dbReference>
<comment type="similarity">
    <text evidence="1 2">Belongs to the pirin family.</text>
</comment>
<dbReference type="InterPro" id="IPR008778">
    <property type="entry name" value="Pirin_C_dom"/>
</dbReference>
<proteinExistence type="inferred from homology"/>
<dbReference type="CDD" id="cd02909">
    <property type="entry name" value="cupin_pirin_N"/>
    <property type="match status" value="1"/>
</dbReference>
<dbReference type="PANTHER" id="PTHR13903">
    <property type="entry name" value="PIRIN-RELATED"/>
    <property type="match status" value="1"/>
</dbReference>
<feature type="domain" description="Pirin N-terminal" evidence="3">
    <location>
        <begin position="27"/>
        <end position="122"/>
    </location>
</feature>
<dbReference type="InterPro" id="IPR003829">
    <property type="entry name" value="Pirin_N_dom"/>
</dbReference>
<evidence type="ECO:0000313" key="6">
    <source>
        <dbReference type="Proteomes" id="UP001527925"/>
    </source>
</evidence>